<feature type="chain" id="PRO_5044617922" evidence="13">
    <location>
        <begin position="26"/>
        <end position="752"/>
    </location>
</feature>
<evidence type="ECO:0000256" key="12">
    <source>
        <dbReference type="RuleBase" id="RU003357"/>
    </source>
</evidence>
<keyword evidence="9 17" id="KW-0675">Receptor</keyword>
<keyword evidence="5 11" id="KW-0812">Transmembrane</keyword>
<dbReference type="GO" id="GO:0015344">
    <property type="term" value="F:siderophore uptake transmembrane transporter activity"/>
    <property type="evidence" value="ECO:0007669"/>
    <property type="project" value="TreeGrafter"/>
</dbReference>
<evidence type="ECO:0000256" key="9">
    <source>
        <dbReference type="ARBA" id="ARBA00023170"/>
    </source>
</evidence>
<gene>
    <name evidence="16" type="ORF">GO485_08900</name>
    <name evidence="17" type="ORF">IP92_02623</name>
</gene>
<reference evidence="17" key="2">
    <citation type="submission" date="2019-07" db="EMBL/GenBank/DDBJ databases">
        <authorList>
            <person name="Whitman W."/>
            <person name="Huntemann M."/>
            <person name="Clum A."/>
            <person name="Pillay M."/>
            <person name="Palaniappan K."/>
            <person name="Varghese N."/>
            <person name="Mikhailova N."/>
            <person name="Stamatis D."/>
            <person name="Reddy T."/>
            <person name="Daum C."/>
            <person name="Shapiro N."/>
            <person name="Ivanova N."/>
            <person name="Kyrpides N."/>
            <person name="Woyke T."/>
        </authorList>
    </citation>
    <scope>NUCLEOTIDE SEQUENCE</scope>
    <source>
        <strain evidence="17">CGMCC 1.10685</strain>
    </source>
</reference>
<dbReference type="EMBL" id="VLKW01000004">
    <property type="protein sequence ID" value="TWI47563.1"/>
    <property type="molecule type" value="Genomic_DNA"/>
</dbReference>
<evidence type="ECO:0000256" key="13">
    <source>
        <dbReference type="SAM" id="SignalP"/>
    </source>
</evidence>
<feature type="domain" description="TonB-dependent receptor-like beta-barrel" evidence="14">
    <location>
        <begin position="266"/>
        <end position="708"/>
    </location>
</feature>
<keyword evidence="7 12" id="KW-0798">TonB box</keyword>
<dbReference type="EMBL" id="CP046904">
    <property type="protein sequence ID" value="QGZ39150.1"/>
    <property type="molecule type" value="Genomic_DNA"/>
</dbReference>
<accession>A0A562PT77</accession>
<protein>
    <submittedName>
        <fullName evidence="17">Hemoglobin/transferrin/lactoferrin receptor protein</fullName>
    </submittedName>
    <submittedName>
        <fullName evidence="16">TonB-dependent receptor</fullName>
    </submittedName>
</protein>
<evidence type="ECO:0000313" key="18">
    <source>
        <dbReference type="Proteomes" id="UP000315112"/>
    </source>
</evidence>
<dbReference type="GO" id="GO:0044718">
    <property type="term" value="P:siderophore transmembrane transport"/>
    <property type="evidence" value="ECO:0007669"/>
    <property type="project" value="TreeGrafter"/>
</dbReference>
<dbReference type="GO" id="GO:0009279">
    <property type="term" value="C:cell outer membrane"/>
    <property type="evidence" value="ECO:0007669"/>
    <property type="project" value="UniProtKB-SubCell"/>
</dbReference>
<evidence type="ECO:0000256" key="8">
    <source>
        <dbReference type="ARBA" id="ARBA00023136"/>
    </source>
</evidence>
<reference evidence="16 19" key="3">
    <citation type="submission" date="2019-12" db="EMBL/GenBank/DDBJ databases">
        <title>Draft Genome Sequences of Six Type Strains of the Genus Massilia.</title>
        <authorList>
            <person name="Miess H."/>
            <person name="Frediansyah A."/>
            <person name="Goeker M."/>
            <person name="Gross H."/>
        </authorList>
    </citation>
    <scope>NUCLEOTIDE SEQUENCE [LARGE SCALE GENOMIC DNA]</scope>
    <source>
        <strain evidence="16 19">DSM 26639</strain>
    </source>
</reference>
<dbReference type="Proteomes" id="UP000437862">
    <property type="component" value="Chromosome"/>
</dbReference>
<evidence type="ECO:0000313" key="19">
    <source>
        <dbReference type="Proteomes" id="UP000437862"/>
    </source>
</evidence>
<dbReference type="PANTHER" id="PTHR30069:SF29">
    <property type="entry name" value="HEMOGLOBIN AND HEMOGLOBIN-HAPTOGLOBIN-BINDING PROTEIN 1-RELATED"/>
    <property type="match status" value="1"/>
</dbReference>
<dbReference type="Gene3D" id="2.40.170.20">
    <property type="entry name" value="TonB-dependent receptor, beta-barrel domain"/>
    <property type="match status" value="1"/>
</dbReference>
<dbReference type="OrthoDB" id="9764669at2"/>
<proteinExistence type="inferred from homology"/>
<evidence type="ECO:0000256" key="4">
    <source>
        <dbReference type="ARBA" id="ARBA00022452"/>
    </source>
</evidence>
<evidence type="ECO:0000256" key="3">
    <source>
        <dbReference type="ARBA" id="ARBA00022448"/>
    </source>
</evidence>
<evidence type="ECO:0000313" key="16">
    <source>
        <dbReference type="EMBL" id="QGZ39150.1"/>
    </source>
</evidence>
<dbReference type="Pfam" id="PF00593">
    <property type="entry name" value="TonB_dep_Rec_b-barrel"/>
    <property type="match status" value="1"/>
</dbReference>
<dbReference type="SUPFAM" id="SSF56935">
    <property type="entry name" value="Porins"/>
    <property type="match status" value="1"/>
</dbReference>
<evidence type="ECO:0000259" key="15">
    <source>
        <dbReference type="Pfam" id="PF07715"/>
    </source>
</evidence>
<feature type="signal peptide" evidence="13">
    <location>
        <begin position="1"/>
        <end position="25"/>
    </location>
</feature>
<comment type="subcellular location">
    <subcellularLocation>
        <location evidence="1 11">Cell outer membrane</location>
        <topology evidence="1 11">Multi-pass membrane protein</topology>
    </subcellularLocation>
</comment>
<dbReference type="AlphaFoldDB" id="A0A562PT77"/>
<dbReference type="CDD" id="cd01347">
    <property type="entry name" value="ligand_gated_channel"/>
    <property type="match status" value="1"/>
</dbReference>
<evidence type="ECO:0000256" key="2">
    <source>
        <dbReference type="ARBA" id="ARBA00009810"/>
    </source>
</evidence>
<evidence type="ECO:0000256" key="6">
    <source>
        <dbReference type="ARBA" id="ARBA00022729"/>
    </source>
</evidence>
<dbReference type="Gene3D" id="2.170.130.10">
    <property type="entry name" value="TonB-dependent receptor, plug domain"/>
    <property type="match status" value="1"/>
</dbReference>
<evidence type="ECO:0000256" key="10">
    <source>
        <dbReference type="ARBA" id="ARBA00023237"/>
    </source>
</evidence>
<dbReference type="Proteomes" id="UP000315112">
    <property type="component" value="Unassembled WGS sequence"/>
</dbReference>
<feature type="domain" description="TonB-dependent receptor plug" evidence="15">
    <location>
        <begin position="51"/>
        <end position="168"/>
    </location>
</feature>
<dbReference type="InterPro" id="IPR000531">
    <property type="entry name" value="Beta-barrel_TonB"/>
</dbReference>
<keyword evidence="4 11" id="KW-1134">Transmembrane beta strand</keyword>
<evidence type="ECO:0000259" key="14">
    <source>
        <dbReference type="Pfam" id="PF00593"/>
    </source>
</evidence>
<keyword evidence="19" id="KW-1185">Reference proteome</keyword>
<dbReference type="InterPro" id="IPR012910">
    <property type="entry name" value="Plug_dom"/>
</dbReference>
<keyword evidence="8 11" id="KW-0472">Membrane</keyword>
<reference evidence="17 18" key="1">
    <citation type="journal article" date="2015" name="Stand. Genomic Sci.">
        <title>Genomic Encyclopedia of Bacterial and Archaeal Type Strains, Phase III: the genomes of soil and plant-associated and newly described type strains.</title>
        <authorList>
            <person name="Whitman W.B."/>
            <person name="Woyke T."/>
            <person name="Klenk H.P."/>
            <person name="Zhou Y."/>
            <person name="Lilburn T.G."/>
            <person name="Beck B.J."/>
            <person name="De Vos P."/>
            <person name="Vandamme P."/>
            <person name="Eisen J.A."/>
            <person name="Garrity G."/>
            <person name="Hugenholtz P."/>
            <person name="Kyrpides N.C."/>
        </authorList>
    </citation>
    <scope>NUCLEOTIDE SEQUENCE [LARGE SCALE GENOMIC DNA]</scope>
    <source>
        <strain evidence="17 18">CGMCC 1.10685</strain>
    </source>
</reference>
<dbReference type="Pfam" id="PF07715">
    <property type="entry name" value="Plug"/>
    <property type="match status" value="1"/>
</dbReference>
<evidence type="ECO:0000256" key="11">
    <source>
        <dbReference type="PROSITE-ProRule" id="PRU01360"/>
    </source>
</evidence>
<evidence type="ECO:0000256" key="1">
    <source>
        <dbReference type="ARBA" id="ARBA00004571"/>
    </source>
</evidence>
<organism evidence="17 18">
    <name type="scientific">Pseudoduganella flava</name>
    <dbReference type="NCBI Taxonomy" id="871742"/>
    <lineage>
        <taxon>Bacteria</taxon>
        <taxon>Pseudomonadati</taxon>
        <taxon>Pseudomonadota</taxon>
        <taxon>Betaproteobacteria</taxon>
        <taxon>Burkholderiales</taxon>
        <taxon>Oxalobacteraceae</taxon>
        <taxon>Telluria group</taxon>
        <taxon>Pseudoduganella</taxon>
    </lineage>
</organism>
<dbReference type="InterPro" id="IPR039426">
    <property type="entry name" value="TonB-dep_rcpt-like"/>
</dbReference>
<dbReference type="PROSITE" id="PS52016">
    <property type="entry name" value="TONB_DEPENDENT_REC_3"/>
    <property type="match status" value="1"/>
</dbReference>
<dbReference type="InterPro" id="IPR036942">
    <property type="entry name" value="Beta-barrel_TonB_sf"/>
</dbReference>
<comment type="similarity">
    <text evidence="2 11 12">Belongs to the TonB-dependent receptor family.</text>
</comment>
<keyword evidence="10 11" id="KW-0998">Cell outer membrane</keyword>
<dbReference type="PANTHER" id="PTHR30069">
    <property type="entry name" value="TONB-DEPENDENT OUTER MEMBRANE RECEPTOR"/>
    <property type="match status" value="1"/>
</dbReference>
<evidence type="ECO:0000313" key="17">
    <source>
        <dbReference type="EMBL" id="TWI47563.1"/>
    </source>
</evidence>
<dbReference type="InterPro" id="IPR037066">
    <property type="entry name" value="Plug_dom_sf"/>
</dbReference>
<keyword evidence="3 11" id="KW-0813">Transport</keyword>
<dbReference type="RefSeq" id="WP_145875479.1">
    <property type="nucleotide sequence ID" value="NZ_CP046904.1"/>
</dbReference>
<evidence type="ECO:0000256" key="5">
    <source>
        <dbReference type="ARBA" id="ARBA00022692"/>
    </source>
</evidence>
<name>A0A562PT77_9BURK</name>
<keyword evidence="6 13" id="KW-0732">Signal</keyword>
<evidence type="ECO:0000256" key="7">
    <source>
        <dbReference type="ARBA" id="ARBA00023077"/>
    </source>
</evidence>
<sequence>MDAHLARRRLLPALLMSALAPLGHAQTTTSTTTTALGEILVTARRDEAPAGTKTVLSAAELARQGAQDMRNIARYAPLISVPNAASGSGSVWDSTGNTGFNIRGIDGNRVSMDVDGIALPDAAPKPDGTSLNTFGIGRDYFDPETFREVSITSGTTATGPGTPGLGGAVALVTKAPEDYVSKEHPVHADYKFGYDGSNHMRMHALTGAADMGGMQLLALFVHRDGKEYESAGNTVQNPDDWDSDALLAKLSWYPLAGHKVTATIDAYQASHVRDYLNKVSALYPQGVDQQSDTRRSRFSLDHEFTGKTALFDRLDSRIYAQNAEVDDRTDAYYVSGGQRYQRAIDTGYFNRSRGIASNAVKEFGAHRLSYGIAAEDVETRRPWREDRTVLATGTHQITNKNRMVDTDTTKLWAFARAELALTDSLTLTPGLRYDWRELEPKNVQDYVVAVPAAQKELRTRKDDYFTPSLELAYKLRPDLTAYAKYSRGTRLPTAAEMTGTYDSFSYTGAGTGYAVLGNADLKKETSNAFELGVRGEAVPGVSIQAAAFHTKYRNFIEYAEQPLDLVNYPTITQFLYRPENVGSAKTWGAEVSAQFALKQWSAALNGASVTVAAGVQHSKARNEETGVEGELASTLPRKISATFAWDDPAKRGGAALSVFSVHGKEAKADVIAGTTTARFAVPGATVADLTAYWNIGKHASVTAGIYNLTDKQYWDYASSRSLAAGTTATALADIERQARPGRYGAVTFKVIY</sequence>